<feature type="domain" description="DUF3592" evidence="2">
    <location>
        <begin position="32"/>
        <end position="123"/>
    </location>
</feature>
<keyword evidence="1" id="KW-0472">Membrane</keyword>
<dbReference type="Pfam" id="PF12158">
    <property type="entry name" value="DUF3592"/>
    <property type="match status" value="1"/>
</dbReference>
<evidence type="ECO:0000259" key="2">
    <source>
        <dbReference type="Pfam" id="PF12158"/>
    </source>
</evidence>
<dbReference type="EMBL" id="FQYU01000015">
    <property type="protein sequence ID" value="SHJ98386.1"/>
    <property type="molecule type" value="Genomic_DNA"/>
</dbReference>
<keyword evidence="4" id="KW-1185">Reference proteome</keyword>
<dbReference type="STRING" id="192903.SAMN04488513_11517"/>
<feature type="transmembrane region" description="Helical" evidence="1">
    <location>
        <begin position="126"/>
        <end position="147"/>
    </location>
</feature>
<name>A0A1M6NRV6_9FLAO</name>
<gene>
    <name evidence="3" type="ORF">SAMN04488513_11517</name>
</gene>
<evidence type="ECO:0000313" key="3">
    <source>
        <dbReference type="EMBL" id="SHJ98386.1"/>
    </source>
</evidence>
<organism evidence="3 4">
    <name type="scientific">Pseudozobellia thermophila</name>
    <dbReference type="NCBI Taxonomy" id="192903"/>
    <lineage>
        <taxon>Bacteria</taxon>
        <taxon>Pseudomonadati</taxon>
        <taxon>Bacteroidota</taxon>
        <taxon>Flavobacteriia</taxon>
        <taxon>Flavobacteriales</taxon>
        <taxon>Flavobacteriaceae</taxon>
        <taxon>Pseudozobellia</taxon>
    </lineage>
</organism>
<dbReference type="AlphaFoldDB" id="A0A1M6NRV6"/>
<proteinExistence type="predicted"/>
<evidence type="ECO:0000256" key="1">
    <source>
        <dbReference type="SAM" id="Phobius"/>
    </source>
</evidence>
<dbReference type="InterPro" id="IPR021994">
    <property type="entry name" value="DUF3592"/>
</dbReference>
<dbReference type="Proteomes" id="UP000184543">
    <property type="component" value="Unassembled WGS sequence"/>
</dbReference>
<accession>A0A1M6NRV6</accession>
<evidence type="ECO:0000313" key="4">
    <source>
        <dbReference type="Proteomes" id="UP000184543"/>
    </source>
</evidence>
<dbReference type="RefSeq" id="WP_072995647.1">
    <property type="nucleotide sequence ID" value="NZ_FQYU01000015.1"/>
</dbReference>
<dbReference type="OrthoDB" id="1179205at2"/>
<sequence>MTITFFIGFTVFFFGVSSYILDKGSKKWYRTLGRVTHSGIKEWIRTDSEGRKEISYRPDLEYAYRPNGQENEIIGKKLFPYFEFWSPNKKEIKAISDKLKEGSQVYIFHHPKKPTKSCLIVGHNYYVYYAISAGMFFMILALVIWIYELSEDLTLVLDQITAR</sequence>
<reference evidence="4" key="1">
    <citation type="submission" date="2016-11" db="EMBL/GenBank/DDBJ databases">
        <authorList>
            <person name="Varghese N."/>
            <person name="Submissions S."/>
        </authorList>
    </citation>
    <scope>NUCLEOTIDE SEQUENCE [LARGE SCALE GENOMIC DNA]</scope>
    <source>
        <strain evidence="4">DSM 19858</strain>
    </source>
</reference>
<keyword evidence="1" id="KW-1133">Transmembrane helix</keyword>
<feature type="transmembrane region" description="Helical" evidence="1">
    <location>
        <begin position="6"/>
        <end position="22"/>
    </location>
</feature>
<protein>
    <recommendedName>
        <fullName evidence="2">DUF3592 domain-containing protein</fullName>
    </recommendedName>
</protein>
<keyword evidence="1" id="KW-0812">Transmembrane</keyword>